<organism evidence="1 2">
    <name type="scientific">Candidatus Woesebacteria bacterium RIFOXYA1_FULL_43_9</name>
    <dbReference type="NCBI Taxonomy" id="1802534"/>
    <lineage>
        <taxon>Bacteria</taxon>
        <taxon>Candidatus Woeseibacteriota</taxon>
    </lineage>
</organism>
<evidence type="ECO:0000313" key="2">
    <source>
        <dbReference type="Proteomes" id="UP000179241"/>
    </source>
</evidence>
<evidence type="ECO:0000313" key="1">
    <source>
        <dbReference type="EMBL" id="OGM77322.1"/>
    </source>
</evidence>
<proteinExistence type="predicted"/>
<dbReference type="Proteomes" id="UP000179241">
    <property type="component" value="Unassembled WGS sequence"/>
</dbReference>
<accession>A0A1F8CM10</accession>
<reference evidence="1 2" key="1">
    <citation type="journal article" date="2016" name="Nat. Commun.">
        <title>Thousands of microbial genomes shed light on interconnected biogeochemical processes in an aquifer system.</title>
        <authorList>
            <person name="Anantharaman K."/>
            <person name="Brown C.T."/>
            <person name="Hug L.A."/>
            <person name="Sharon I."/>
            <person name="Castelle C.J."/>
            <person name="Probst A.J."/>
            <person name="Thomas B.C."/>
            <person name="Singh A."/>
            <person name="Wilkins M.J."/>
            <person name="Karaoz U."/>
            <person name="Brodie E.L."/>
            <person name="Williams K.H."/>
            <person name="Hubbard S.S."/>
            <person name="Banfield J.F."/>
        </authorList>
    </citation>
    <scope>NUCLEOTIDE SEQUENCE [LARGE SCALE GENOMIC DNA]</scope>
</reference>
<name>A0A1F8CM10_9BACT</name>
<comment type="caution">
    <text evidence="1">The sequence shown here is derived from an EMBL/GenBank/DDBJ whole genome shotgun (WGS) entry which is preliminary data.</text>
</comment>
<dbReference type="EMBL" id="MGHU01000025">
    <property type="protein sequence ID" value="OGM77322.1"/>
    <property type="molecule type" value="Genomic_DNA"/>
</dbReference>
<dbReference type="AlphaFoldDB" id="A0A1F8CM10"/>
<sequence>MTERPNIFSLIKQRIEEINVWWDRKMYWSAARHFPSGVGSSCPVQEVKEEFIGGHRSRIYFCRELGEALPHLCQPIREKSRGCEARSDQIEAMRCRVLFKRHGVTRGRNQHPLPTSELVGNEPDQTIKGMRFIPEGEQEDVDDLYRGGCPHAEIGKPGVCVIGPDGLVPLFRNPPGTKCPEFPIFINWGCS</sequence>
<gene>
    <name evidence="1" type="ORF">A2188_02935</name>
</gene>
<protein>
    <submittedName>
        <fullName evidence="1">Uncharacterized protein</fullName>
    </submittedName>
</protein>